<dbReference type="Gene3D" id="3.30.420.10">
    <property type="entry name" value="Ribonuclease H-like superfamily/Ribonuclease H"/>
    <property type="match status" value="1"/>
</dbReference>
<evidence type="ECO:0000313" key="2">
    <source>
        <dbReference type="EMBL" id="KAA3469740.1"/>
    </source>
</evidence>
<dbReference type="InterPro" id="IPR041588">
    <property type="entry name" value="Integrase_H2C2"/>
</dbReference>
<comment type="caution">
    <text evidence="2">The sequence shown here is derived from an EMBL/GenBank/DDBJ whole genome shotgun (WGS) entry which is preliminary data.</text>
</comment>
<dbReference type="SUPFAM" id="SSF53098">
    <property type="entry name" value="Ribonuclease H-like"/>
    <property type="match status" value="1"/>
</dbReference>
<dbReference type="GO" id="GO:0003676">
    <property type="term" value="F:nucleic acid binding"/>
    <property type="evidence" value="ECO:0007669"/>
    <property type="project" value="InterPro"/>
</dbReference>
<gene>
    <name evidence="2" type="ORF">EPI10_015500</name>
</gene>
<reference evidence="3" key="1">
    <citation type="journal article" date="2019" name="Plant Biotechnol. J.">
        <title>Genome sequencing of the Australian wild diploid species Gossypium australe highlights disease resistance and delayed gland morphogenesis.</title>
        <authorList>
            <person name="Cai Y."/>
            <person name="Cai X."/>
            <person name="Wang Q."/>
            <person name="Wang P."/>
            <person name="Zhang Y."/>
            <person name="Cai C."/>
            <person name="Xu Y."/>
            <person name="Wang K."/>
            <person name="Zhou Z."/>
            <person name="Wang C."/>
            <person name="Geng S."/>
            <person name="Li B."/>
            <person name="Dong Q."/>
            <person name="Hou Y."/>
            <person name="Wang H."/>
            <person name="Ai P."/>
            <person name="Liu Z."/>
            <person name="Yi F."/>
            <person name="Sun M."/>
            <person name="An G."/>
            <person name="Cheng J."/>
            <person name="Zhang Y."/>
            <person name="Shi Q."/>
            <person name="Xie Y."/>
            <person name="Shi X."/>
            <person name="Chang Y."/>
            <person name="Huang F."/>
            <person name="Chen Y."/>
            <person name="Hong S."/>
            <person name="Mi L."/>
            <person name="Sun Q."/>
            <person name="Zhang L."/>
            <person name="Zhou B."/>
            <person name="Peng R."/>
            <person name="Zhang X."/>
            <person name="Liu F."/>
        </authorList>
    </citation>
    <scope>NUCLEOTIDE SEQUENCE [LARGE SCALE GENOMIC DNA]</scope>
    <source>
        <strain evidence="3">cv. PA1801</strain>
    </source>
</reference>
<dbReference type="AlphaFoldDB" id="A0A5B6VKG1"/>
<organism evidence="2 3">
    <name type="scientific">Gossypium australe</name>
    <dbReference type="NCBI Taxonomy" id="47621"/>
    <lineage>
        <taxon>Eukaryota</taxon>
        <taxon>Viridiplantae</taxon>
        <taxon>Streptophyta</taxon>
        <taxon>Embryophyta</taxon>
        <taxon>Tracheophyta</taxon>
        <taxon>Spermatophyta</taxon>
        <taxon>Magnoliopsida</taxon>
        <taxon>eudicotyledons</taxon>
        <taxon>Gunneridae</taxon>
        <taxon>Pentapetalae</taxon>
        <taxon>rosids</taxon>
        <taxon>malvids</taxon>
        <taxon>Malvales</taxon>
        <taxon>Malvaceae</taxon>
        <taxon>Malvoideae</taxon>
        <taxon>Gossypium</taxon>
    </lineage>
</organism>
<sequence>MHLKGNKMYQDLRELYWWPGLKRDVTEYWERLTMVFFSRLPLTQTKKDLVWVIVDRLTNSTHFLPVSNNCSLHKLARLYISEIVKLHGVLVPIIFDRNPRFTYRFWRKLHEALGTQLNFSTTFHP</sequence>
<dbReference type="PANTHER" id="PTHR35046:SF9">
    <property type="entry name" value="RNA-DIRECTED DNA POLYMERASE"/>
    <property type="match status" value="1"/>
</dbReference>
<protein>
    <submittedName>
        <fullName evidence="2">Integrase</fullName>
    </submittedName>
</protein>
<evidence type="ECO:0000313" key="3">
    <source>
        <dbReference type="Proteomes" id="UP000325315"/>
    </source>
</evidence>
<dbReference type="Pfam" id="PF17921">
    <property type="entry name" value="Integrase_H2C2"/>
    <property type="match status" value="1"/>
</dbReference>
<dbReference type="Proteomes" id="UP000325315">
    <property type="component" value="Unassembled WGS sequence"/>
</dbReference>
<dbReference type="InterPro" id="IPR012337">
    <property type="entry name" value="RNaseH-like_sf"/>
</dbReference>
<evidence type="ECO:0000259" key="1">
    <source>
        <dbReference type="Pfam" id="PF17921"/>
    </source>
</evidence>
<name>A0A5B6VKG1_9ROSI</name>
<dbReference type="EMBL" id="SMMG02000006">
    <property type="protein sequence ID" value="KAA3469740.1"/>
    <property type="molecule type" value="Genomic_DNA"/>
</dbReference>
<dbReference type="PANTHER" id="PTHR35046">
    <property type="entry name" value="ZINC KNUCKLE (CCHC-TYPE) FAMILY PROTEIN"/>
    <property type="match status" value="1"/>
</dbReference>
<dbReference type="InterPro" id="IPR036397">
    <property type="entry name" value="RNaseH_sf"/>
</dbReference>
<dbReference type="Gene3D" id="1.10.340.70">
    <property type="match status" value="1"/>
</dbReference>
<dbReference type="OrthoDB" id="1938712at2759"/>
<accession>A0A5B6VKG1</accession>
<keyword evidence="3" id="KW-1185">Reference proteome</keyword>
<proteinExistence type="predicted"/>
<feature type="domain" description="Integrase zinc-binding" evidence="1">
    <location>
        <begin position="2"/>
        <end position="28"/>
    </location>
</feature>